<keyword evidence="2" id="KW-1185">Reference proteome</keyword>
<dbReference type="Proteomes" id="UP000031668">
    <property type="component" value="Unassembled WGS sequence"/>
</dbReference>
<protein>
    <submittedName>
        <fullName evidence="1">Uncharacterized protein</fullName>
    </submittedName>
</protein>
<reference evidence="1 2" key="1">
    <citation type="journal article" date="2014" name="Genome Biol. Evol.">
        <title>The genome of the myxosporean Thelohanellus kitauei shows adaptations to nutrient acquisition within its fish host.</title>
        <authorList>
            <person name="Yang Y."/>
            <person name="Xiong J."/>
            <person name="Zhou Z."/>
            <person name="Huo F."/>
            <person name="Miao W."/>
            <person name="Ran C."/>
            <person name="Liu Y."/>
            <person name="Zhang J."/>
            <person name="Feng J."/>
            <person name="Wang M."/>
            <person name="Wang M."/>
            <person name="Wang L."/>
            <person name="Yao B."/>
        </authorList>
    </citation>
    <scope>NUCLEOTIDE SEQUENCE [LARGE SCALE GENOMIC DNA]</scope>
    <source>
        <strain evidence="1">Wuqing</strain>
    </source>
</reference>
<evidence type="ECO:0000313" key="1">
    <source>
        <dbReference type="EMBL" id="KII72458.1"/>
    </source>
</evidence>
<dbReference type="AlphaFoldDB" id="A0A0C2JSQ8"/>
<sequence length="120" mass="13883">MDENDHRKTCIELSQGEGIQLIGINLLEETNTVNKTHSPPKVWQQSCQMMKHMFQRYGYVPWLMELYPMSAPRNHPVLGNYSINGDYRWCKCLCSSFIHIGPTKRLDAIRGSTLPTPQFL</sequence>
<evidence type="ECO:0000313" key="2">
    <source>
        <dbReference type="Proteomes" id="UP000031668"/>
    </source>
</evidence>
<gene>
    <name evidence="1" type="ORF">RF11_16482</name>
</gene>
<name>A0A0C2JSQ8_THEKT</name>
<comment type="caution">
    <text evidence="1">The sequence shown here is derived from an EMBL/GenBank/DDBJ whole genome shotgun (WGS) entry which is preliminary data.</text>
</comment>
<organism evidence="1 2">
    <name type="scientific">Thelohanellus kitauei</name>
    <name type="common">Myxosporean</name>
    <dbReference type="NCBI Taxonomy" id="669202"/>
    <lineage>
        <taxon>Eukaryota</taxon>
        <taxon>Metazoa</taxon>
        <taxon>Cnidaria</taxon>
        <taxon>Myxozoa</taxon>
        <taxon>Myxosporea</taxon>
        <taxon>Bivalvulida</taxon>
        <taxon>Platysporina</taxon>
        <taxon>Myxobolidae</taxon>
        <taxon>Thelohanellus</taxon>
    </lineage>
</organism>
<proteinExistence type="predicted"/>
<dbReference type="EMBL" id="JWZT01001208">
    <property type="protein sequence ID" value="KII72458.1"/>
    <property type="molecule type" value="Genomic_DNA"/>
</dbReference>
<accession>A0A0C2JSQ8</accession>